<organism evidence="1 2">
    <name type="scientific">Araneus ventricosus</name>
    <name type="common">Orbweaver spider</name>
    <name type="synonym">Epeira ventricosa</name>
    <dbReference type="NCBI Taxonomy" id="182803"/>
    <lineage>
        <taxon>Eukaryota</taxon>
        <taxon>Metazoa</taxon>
        <taxon>Ecdysozoa</taxon>
        <taxon>Arthropoda</taxon>
        <taxon>Chelicerata</taxon>
        <taxon>Arachnida</taxon>
        <taxon>Araneae</taxon>
        <taxon>Araneomorphae</taxon>
        <taxon>Entelegynae</taxon>
        <taxon>Araneoidea</taxon>
        <taxon>Araneidae</taxon>
        <taxon>Araneus</taxon>
    </lineage>
</organism>
<keyword evidence="2" id="KW-1185">Reference proteome</keyword>
<gene>
    <name evidence="1" type="ORF">AVEN_162427_1</name>
</gene>
<accession>A0A4Y2VKR9</accession>
<sequence length="51" mass="5882">MIPCDFTACQSDYKRTLLGSQKELCVDKLGPPLECERLWNLSLECYPQCEL</sequence>
<name>A0A4Y2VKR9_ARAVE</name>
<evidence type="ECO:0000313" key="1">
    <source>
        <dbReference type="EMBL" id="GBO25172.1"/>
    </source>
</evidence>
<feature type="non-terminal residue" evidence="1">
    <location>
        <position position="51"/>
    </location>
</feature>
<protein>
    <submittedName>
        <fullName evidence="1">Uncharacterized protein</fullName>
    </submittedName>
</protein>
<dbReference type="Proteomes" id="UP000499080">
    <property type="component" value="Unassembled WGS sequence"/>
</dbReference>
<dbReference type="EMBL" id="BGPR01048157">
    <property type="protein sequence ID" value="GBO25172.1"/>
    <property type="molecule type" value="Genomic_DNA"/>
</dbReference>
<proteinExistence type="predicted"/>
<comment type="caution">
    <text evidence="1">The sequence shown here is derived from an EMBL/GenBank/DDBJ whole genome shotgun (WGS) entry which is preliminary data.</text>
</comment>
<evidence type="ECO:0000313" key="2">
    <source>
        <dbReference type="Proteomes" id="UP000499080"/>
    </source>
</evidence>
<reference evidence="1 2" key="1">
    <citation type="journal article" date="2019" name="Sci. Rep.">
        <title>Orb-weaving spider Araneus ventricosus genome elucidates the spidroin gene catalogue.</title>
        <authorList>
            <person name="Kono N."/>
            <person name="Nakamura H."/>
            <person name="Ohtoshi R."/>
            <person name="Moran D.A.P."/>
            <person name="Shinohara A."/>
            <person name="Yoshida Y."/>
            <person name="Fujiwara M."/>
            <person name="Mori M."/>
            <person name="Tomita M."/>
            <person name="Arakawa K."/>
        </authorList>
    </citation>
    <scope>NUCLEOTIDE SEQUENCE [LARGE SCALE GENOMIC DNA]</scope>
</reference>
<dbReference type="AlphaFoldDB" id="A0A4Y2VKR9"/>